<sequence>MTADHFIANITDKAKRSGEFAITPVEIVVGNARTKIKKTKKKEEEEHVCCCNLKKWQNKSAPKKEAARIAKLGRFEYYTLSNGDAILRGTNSQTWQGYSAASQGNQDIPNCLAAFVIHRMNPVNNWHYKHIDLILDIGDQLYKDSKTKTKKDVATKLNKAAKALRMLINEERNASITKYLEELSATKITEYSLWKATKKIKQPQQHIPPIKIKGSRDEKENRKFNYDALLNDDRFTKKWWIDSPESGNERPDSIDRKDRQVINVSKRSQPEGHICTTMRIA</sequence>
<organism evidence="1 2">
    <name type="scientific">Ignelater luminosus</name>
    <name type="common">Cucubano</name>
    <name type="synonym">Pyrophorus luminosus</name>
    <dbReference type="NCBI Taxonomy" id="2038154"/>
    <lineage>
        <taxon>Eukaryota</taxon>
        <taxon>Metazoa</taxon>
        <taxon>Ecdysozoa</taxon>
        <taxon>Arthropoda</taxon>
        <taxon>Hexapoda</taxon>
        <taxon>Insecta</taxon>
        <taxon>Pterygota</taxon>
        <taxon>Neoptera</taxon>
        <taxon>Endopterygota</taxon>
        <taxon>Coleoptera</taxon>
        <taxon>Polyphaga</taxon>
        <taxon>Elateriformia</taxon>
        <taxon>Elateroidea</taxon>
        <taxon>Elateridae</taxon>
        <taxon>Agrypninae</taxon>
        <taxon>Pyrophorini</taxon>
        <taxon>Ignelater</taxon>
    </lineage>
</organism>
<keyword evidence="2" id="KW-1185">Reference proteome</keyword>
<reference evidence="1" key="1">
    <citation type="submission" date="2019-08" db="EMBL/GenBank/DDBJ databases">
        <title>The genome of the North American firefly Photinus pyralis.</title>
        <authorList>
            <consortium name="Photinus pyralis genome working group"/>
            <person name="Fallon T.R."/>
            <person name="Sander Lower S.E."/>
            <person name="Weng J.-K."/>
        </authorList>
    </citation>
    <scope>NUCLEOTIDE SEQUENCE</scope>
    <source>
        <strain evidence="1">TRF0915ILg1</strain>
        <tissue evidence="1">Whole body</tissue>
    </source>
</reference>
<dbReference type="Proteomes" id="UP000801492">
    <property type="component" value="Unassembled WGS sequence"/>
</dbReference>
<accession>A0A8K0C4Z6</accession>
<evidence type="ECO:0000313" key="1">
    <source>
        <dbReference type="EMBL" id="KAF2880314.1"/>
    </source>
</evidence>
<evidence type="ECO:0000313" key="2">
    <source>
        <dbReference type="Proteomes" id="UP000801492"/>
    </source>
</evidence>
<protein>
    <submittedName>
        <fullName evidence="1">Uncharacterized protein</fullName>
    </submittedName>
</protein>
<comment type="caution">
    <text evidence="1">The sequence shown here is derived from an EMBL/GenBank/DDBJ whole genome shotgun (WGS) entry which is preliminary data.</text>
</comment>
<dbReference type="Gene3D" id="3.90.70.120">
    <property type="match status" value="1"/>
</dbReference>
<dbReference type="EMBL" id="VTPC01090986">
    <property type="protein sequence ID" value="KAF2880314.1"/>
    <property type="molecule type" value="Genomic_DNA"/>
</dbReference>
<gene>
    <name evidence="1" type="ORF">ILUMI_25856</name>
</gene>
<name>A0A8K0C4Z6_IGNLU</name>
<dbReference type="AlphaFoldDB" id="A0A8K0C4Z6"/>
<proteinExistence type="predicted"/>
<dbReference type="OrthoDB" id="7916681at2759"/>